<protein>
    <submittedName>
        <fullName evidence="1">Uncharacterized protein</fullName>
    </submittedName>
</protein>
<sequence>MENMWLTKLNYHASTVQNASETILEILNQEDLDEQRAQMALKIVREGHSAFQAFSHEIRDADLNSSFYSAASEVDDAWSNLVQILLEKLLKLQTLHTCILE</sequence>
<evidence type="ECO:0000313" key="1">
    <source>
        <dbReference type="EMBL" id="MDR6434621.1"/>
    </source>
</evidence>
<dbReference type="Proteomes" id="UP001184614">
    <property type="component" value="Unassembled WGS sequence"/>
</dbReference>
<accession>A0ABU1MF45</accession>
<name>A0ABU1MF45_9HYPH</name>
<dbReference type="EMBL" id="JAVDQT010000013">
    <property type="protein sequence ID" value="MDR6434621.1"/>
    <property type="molecule type" value="Genomic_DNA"/>
</dbReference>
<gene>
    <name evidence="1" type="ORF">J2782_004374</name>
</gene>
<evidence type="ECO:0000313" key="2">
    <source>
        <dbReference type="Proteomes" id="UP001184614"/>
    </source>
</evidence>
<organism evidence="1 2">
    <name type="scientific">Brucella pseudogrignonensis</name>
    <dbReference type="NCBI Taxonomy" id="419475"/>
    <lineage>
        <taxon>Bacteria</taxon>
        <taxon>Pseudomonadati</taxon>
        <taxon>Pseudomonadota</taxon>
        <taxon>Alphaproteobacteria</taxon>
        <taxon>Hyphomicrobiales</taxon>
        <taxon>Brucellaceae</taxon>
        <taxon>Brucella/Ochrobactrum group</taxon>
        <taxon>Brucella</taxon>
    </lineage>
</organism>
<dbReference type="RefSeq" id="WP_310016093.1">
    <property type="nucleotide sequence ID" value="NZ_JAVDQT010000013.1"/>
</dbReference>
<reference evidence="1 2" key="1">
    <citation type="submission" date="2023-07" db="EMBL/GenBank/DDBJ databases">
        <title>Sorghum-associated microbial communities from plants grown in Nebraska, USA.</title>
        <authorList>
            <person name="Schachtman D."/>
        </authorList>
    </citation>
    <scope>NUCLEOTIDE SEQUENCE [LARGE SCALE GENOMIC DNA]</scope>
    <source>
        <strain evidence="1 2">DS1730</strain>
    </source>
</reference>
<proteinExistence type="predicted"/>
<comment type="caution">
    <text evidence="1">The sequence shown here is derived from an EMBL/GenBank/DDBJ whole genome shotgun (WGS) entry which is preliminary data.</text>
</comment>
<keyword evidence="2" id="KW-1185">Reference proteome</keyword>